<feature type="transmembrane region" description="Helical" evidence="1">
    <location>
        <begin position="57"/>
        <end position="78"/>
    </location>
</feature>
<protein>
    <submittedName>
        <fullName evidence="2">Uncharacterized protein</fullName>
    </submittedName>
</protein>
<dbReference type="AlphaFoldDB" id="A0ABD0UIE7"/>
<organism evidence="2 3">
    <name type="scientific">Dendrobium thyrsiflorum</name>
    <name type="common">Pinecone-like raceme dendrobium</name>
    <name type="synonym">Orchid</name>
    <dbReference type="NCBI Taxonomy" id="117978"/>
    <lineage>
        <taxon>Eukaryota</taxon>
        <taxon>Viridiplantae</taxon>
        <taxon>Streptophyta</taxon>
        <taxon>Embryophyta</taxon>
        <taxon>Tracheophyta</taxon>
        <taxon>Spermatophyta</taxon>
        <taxon>Magnoliopsida</taxon>
        <taxon>Liliopsida</taxon>
        <taxon>Asparagales</taxon>
        <taxon>Orchidaceae</taxon>
        <taxon>Epidendroideae</taxon>
        <taxon>Malaxideae</taxon>
        <taxon>Dendrobiinae</taxon>
        <taxon>Dendrobium</taxon>
    </lineage>
</organism>
<dbReference type="EMBL" id="JANQDX010000016">
    <property type="protein sequence ID" value="KAL0910101.1"/>
    <property type="molecule type" value="Genomic_DNA"/>
</dbReference>
<keyword evidence="1" id="KW-0812">Transmembrane</keyword>
<evidence type="ECO:0000313" key="3">
    <source>
        <dbReference type="Proteomes" id="UP001552299"/>
    </source>
</evidence>
<sequence length="233" mass="27112">MELTRKWWKIRRLSRGGRDDEDRFSLPTIDDFQPLDSQEQEEMVRSFERAHEQDNHLWRGVFAVFLLGYVAFLIYSIFQQAWNPWELRYHAYFMEEVPSWMLISAGGKQRGMEAKATEWGDEAGWRSVGSSIEVSGTSGRSKRKIGWDRGLRLWARGFGKGWRGEVDGMGRFKRGLQLGAWPSVHMKAEAGSRLSVAEVCHSRDLRIETHRIREIPSTGYEVCELWLGLRDLD</sequence>
<reference evidence="2 3" key="1">
    <citation type="journal article" date="2024" name="Plant Biotechnol. J.">
        <title>Dendrobium thyrsiflorum genome and its molecular insights into genes involved in important horticultural traits.</title>
        <authorList>
            <person name="Chen B."/>
            <person name="Wang J.Y."/>
            <person name="Zheng P.J."/>
            <person name="Li K.L."/>
            <person name="Liang Y.M."/>
            <person name="Chen X.F."/>
            <person name="Zhang C."/>
            <person name="Zhao X."/>
            <person name="He X."/>
            <person name="Zhang G.Q."/>
            <person name="Liu Z.J."/>
            <person name="Xu Q."/>
        </authorList>
    </citation>
    <scope>NUCLEOTIDE SEQUENCE [LARGE SCALE GENOMIC DNA]</scope>
    <source>
        <strain evidence="2">GZMU011</strain>
    </source>
</reference>
<evidence type="ECO:0000313" key="2">
    <source>
        <dbReference type="EMBL" id="KAL0910101.1"/>
    </source>
</evidence>
<keyword evidence="1" id="KW-1133">Transmembrane helix</keyword>
<keyword evidence="1" id="KW-0472">Membrane</keyword>
<dbReference type="PANTHER" id="PTHR36784:SF1">
    <property type="entry name" value="HISTONE-LYSINE N-METHYLTRANSFERASE"/>
    <property type="match status" value="1"/>
</dbReference>
<dbReference type="Proteomes" id="UP001552299">
    <property type="component" value="Unassembled WGS sequence"/>
</dbReference>
<name>A0ABD0UIE7_DENTH</name>
<proteinExistence type="predicted"/>
<dbReference type="PANTHER" id="PTHR36784">
    <property type="entry name" value="HISTONE-LYSINE N-METHYLTRANSFERASE"/>
    <property type="match status" value="1"/>
</dbReference>
<accession>A0ABD0UIE7</accession>
<comment type="caution">
    <text evidence="2">The sequence shown here is derived from an EMBL/GenBank/DDBJ whole genome shotgun (WGS) entry which is preliminary data.</text>
</comment>
<gene>
    <name evidence="2" type="ORF">M5K25_021040</name>
</gene>
<keyword evidence="3" id="KW-1185">Reference proteome</keyword>
<evidence type="ECO:0000256" key="1">
    <source>
        <dbReference type="SAM" id="Phobius"/>
    </source>
</evidence>